<accession>B6YR77</accession>
<dbReference type="GO" id="GO:0006084">
    <property type="term" value="P:acetyl-CoA metabolic process"/>
    <property type="evidence" value="ECO:0007669"/>
    <property type="project" value="InterPro"/>
</dbReference>
<dbReference type="FunFam" id="3.40.1080.20:FF:000001">
    <property type="entry name" value="Acetyl-CoA hydrolase Ach1"/>
    <property type="match status" value="1"/>
</dbReference>
<dbReference type="Gene3D" id="3.30.750.70">
    <property type="entry name" value="4-hydroxybutyrate coenzyme like domains"/>
    <property type="match status" value="1"/>
</dbReference>
<name>B6YR77_AZOPC</name>
<dbReference type="PANTHER" id="PTHR43609:SF1">
    <property type="entry name" value="ACETYL-COA HYDROLASE"/>
    <property type="match status" value="1"/>
</dbReference>
<dbReference type="PROSITE" id="PS51257">
    <property type="entry name" value="PROKAR_LIPOPROTEIN"/>
    <property type="match status" value="1"/>
</dbReference>
<keyword evidence="7" id="KW-1185">Reference proteome</keyword>
<sequence length="493" mass="54436">MFYRKITAEEAASLIKNDDVISLSGFTATGCPKAITRALAARAEVEHVRGNPLKVGLCTGASTGESVDGVLSRVNAIKFRTPYQSNVDSRKALNDHDIHYFDLHISELAQYLRYGFLPKPDYAILEVCDITESGKIVLTSAVGVAPTIAHLADKIIIEFNRYHPRELVGMHDIYEPIDPPYRKEIPIYSVSDRIGVPYVQIDPRKVMGIVETDLPNEICSFTPLDKLTEQIGKNTADFLHGEIKIGRIPLSFLPIQSGVGNVANAVLEAMALNKEIPAFEIYTEVIQDAVIGLMKKGRVKFASGCSLSLTTPVLNEVYAELSFFKQKFLLRPQEISNNPEIIRRLGLISINTALEADIFGNINSTHIAGTRMMNGIGGSGDFCRNAYLSIFTTPSTAKGGKISSIVPMVSHVDHSEHSVKVLITEHGVADLRGLSPIQRAETIISNCVDDQYKDVLWRYLKLGQRGHTPQNIDVALSFHDAFNKTGDMRNVQW</sequence>
<dbReference type="InterPro" id="IPR037171">
    <property type="entry name" value="NagB/RpiA_transferase-like"/>
</dbReference>
<dbReference type="Proteomes" id="UP000000723">
    <property type="component" value="Chromosome"/>
</dbReference>
<dbReference type="STRING" id="511995.CFPG_436"/>
<dbReference type="InterPro" id="IPR026888">
    <property type="entry name" value="AcetylCoA_hyd_C"/>
</dbReference>
<protein>
    <submittedName>
        <fullName evidence="6">Acetyl-CoA hydrolase/transferase</fullName>
    </submittedName>
</protein>
<evidence type="ECO:0000256" key="3">
    <source>
        <dbReference type="PIRSR" id="PIRSR617821-2"/>
    </source>
</evidence>
<dbReference type="PANTHER" id="PTHR43609">
    <property type="entry name" value="ACETYL-COA HYDROLASE"/>
    <property type="match status" value="1"/>
</dbReference>
<dbReference type="OrthoDB" id="9801795at2"/>
<feature type="binding site" evidence="3">
    <location>
        <position position="374"/>
    </location>
    <ligand>
        <name>CoA</name>
        <dbReference type="ChEBI" id="CHEBI:57287"/>
    </ligand>
</feature>
<dbReference type="KEGG" id="aps:CFPG_436"/>
<feature type="active site" description="5-glutamyl coenzyme A thioester intermediate" evidence="2">
    <location>
        <position position="284"/>
    </location>
</feature>
<dbReference type="HOGENOM" id="CLU_019748_3_0_10"/>
<dbReference type="InterPro" id="IPR017821">
    <property type="entry name" value="Succinate_CoA_transferase"/>
</dbReference>
<proteinExistence type="inferred from homology"/>
<dbReference type="Gene3D" id="3.40.1080.10">
    <property type="entry name" value="Glutaconate Coenzyme A-transferase"/>
    <property type="match status" value="1"/>
</dbReference>
<feature type="domain" description="Acetyl-CoA hydrolase/transferase C-terminal" evidence="5">
    <location>
        <begin position="316"/>
        <end position="458"/>
    </location>
</feature>
<evidence type="ECO:0000313" key="6">
    <source>
        <dbReference type="EMBL" id="BAG83699.1"/>
    </source>
</evidence>
<dbReference type="GO" id="GO:0006083">
    <property type="term" value="P:acetate metabolic process"/>
    <property type="evidence" value="ECO:0007669"/>
    <property type="project" value="InterPro"/>
</dbReference>
<dbReference type="RefSeq" id="WP_012573460.1">
    <property type="nucleotide sequence ID" value="NC_011565.1"/>
</dbReference>
<dbReference type="EMBL" id="AP010656">
    <property type="protein sequence ID" value="BAG83699.1"/>
    <property type="molecule type" value="Genomic_DNA"/>
</dbReference>
<evidence type="ECO:0000256" key="1">
    <source>
        <dbReference type="ARBA" id="ARBA00009632"/>
    </source>
</evidence>
<feature type="binding site" evidence="3">
    <location>
        <position position="398"/>
    </location>
    <ligand>
        <name>CoA</name>
        <dbReference type="ChEBI" id="CHEBI:57287"/>
    </ligand>
</feature>
<organism evidence="6 7">
    <name type="scientific">Azobacteroides pseudotrichonymphae genomovar. CFP2</name>
    <dbReference type="NCBI Taxonomy" id="511995"/>
    <lineage>
        <taxon>Bacteria</taxon>
        <taxon>Pseudomonadati</taxon>
        <taxon>Bacteroidota</taxon>
        <taxon>Bacteroidia</taxon>
        <taxon>Bacteroidales</taxon>
        <taxon>Candidatus Azobacteroides</taxon>
    </lineage>
</organism>
<dbReference type="Pfam" id="PF02550">
    <property type="entry name" value="AcetylCoA_hydro"/>
    <property type="match status" value="1"/>
</dbReference>
<dbReference type="InterPro" id="IPR003702">
    <property type="entry name" value="ActCoA_hydro_N"/>
</dbReference>
<evidence type="ECO:0000259" key="4">
    <source>
        <dbReference type="Pfam" id="PF02550"/>
    </source>
</evidence>
<feature type="domain" description="Acetyl-CoA hydrolase/transferase N-terminal" evidence="4">
    <location>
        <begin position="6"/>
        <end position="211"/>
    </location>
</feature>
<dbReference type="InterPro" id="IPR046433">
    <property type="entry name" value="ActCoA_hydro"/>
</dbReference>
<dbReference type="SUPFAM" id="SSF100950">
    <property type="entry name" value="NagB/RpiA/CoA transferase-like"/>
    <property type="match status" value="2"/>
</dbReference>
<dbReference type="GO" id="GO:0003986">
    <property type="term" value="F:acetyl-CoA hydrolase activity"/>
    <property type="evidence" value="ECO:0007669"/>
    <property type="project" value="TreeGrafter"/>
</dbReference>
<dbReference type="Pfam" id="PF13336">
    <property type="entry name" value="AcetylCoA_hyd_C"/>
    <property type="match status" value="1"/>
</dbReference>
<dbReference type="GO" id="GO:0008775">
    <property type="term" value="F:acetate CoA-transferase activity"/>
    <property type="evidence" value="ECO:0007669"/>
    <property type="project" value="InterPro"/>
</dbReference>
<feature type="binding site" evidence="3">
    <location>
        <begin position="258"/>
        <end position="262"/>
    </location>
    <ligand>
        <name>CoA</name>
        <dbReference type="ChEBI" id="CHEBI:57287"/>
    </ligand>
</feature>
<gene>
    <name evidence="6" type="ordered locus">CFPG_436</name>
</gene>
<comment type="similarity">
    <text evidence="1">Belongs to the acetyl-CoA hydrolase/transferase family.</text>
</comment>
<feature type="binding site" evidence="3">
    <location>
        <position position="378"/>
    </location>
    <ligand>
        <name>CoA</name>
        <dbReference type="ChEBI" id="CHEBI:57287"/>
    </ligand>
</feature>
<dbReference type="AlphaFoldDB" id="B6YR77"/>
<dbReference type="eggNOG" id="COG0427">
    <property type="taxonomic scope" value="Bacteria"/>
</dbReference>
<evidence type="ECO:0000313" key="7">
    <source>
        <dbReference type="Proteomes" id="UP000000723"/>
    </source>
</evidence>
<reference evidence="7" key="1">
    <citation type="journal article" date="2008" name="Science">
        <title>Genome of an endosymbiont coupling N2 fixation to cellulolysis within RT protist cells in termite gut.</title>
        <authorList>
            <person name="Hongoh Y."/>
            <person name="Sharma V.K."/>
            <person name="Prakash T."/>
            <person name="Noda S."/>
            <person name="Toh H."/>
            <person name="Taylor T.D."/>
            <person name="Kudo T."/>
            <person name="Sakaki Y."/>
            <person name="Toyoda A."/>
            <person name="Hattori M."/>
            <person name="Ohkuma M."/>
        </authorList>
    </citation>
    <scope>NUCLEOTIDE SEQUENCE [LARGE SCALE GENOMIC DNA]</scope>
</reference>
<evidence type="ECO:0000256" key="2">
    <source>
        <dbReference type="PIRSR" id="PIRSR617821-1"/>
    </source>
</evidence>
<evidence type="ECO:0000259" key="5">
    <source>
        <dbReference type="Pfam" id="PF13336"/>
    </source>
</evidence>
<keyword evidence="6" id="KW-0378">Hydrolase</keyword>
<dbReference type="NCBIfam" id="TIGR03458">
    <property type="entry name" value="YgfH_subfam"/>
    <property type="match status" value="1"/>
</dbReference>
<dbReference type="InterPro" id="IPR038460">
    <property type="entry name" value="AcetylCoA_hyd_C_sf"/>
</dbReference>
<dbReference type="Gene3D" id="3.40.1080.20">
    <property type="entry name" value="Acetyl-CoA hydrolase/transferase C-terminal domain"/>
    <property type="match status" value="1"/>
</dbReference>